<keyword evidence="3" id="KW-1185">Reference proteome</keyword>
<dbReference type="Gene3D" id="3.40.50.11090">
    <property type="match status" value="1"/>
</dbReference>
<name>A0A9Q4AMB8_9HYPH</name>
<accession>A0A9Q4AMB8</accession>
<organism evidence="2 3">
    <name type="scientific">Devosia ureilytica</name>
    <dbReference type="NCBI Taxonomy" id="2952754"/>
    <lineage>
        <taxon>Bacteria</taxon>
        <taxon>Pseudomonadati</taxon>
        <taxon>Pseudomonadota</taxon>
        <taxon>Alphaproteobacteria</taxon>
        <taxon>Hyphomicrobiales</taxon>
        <taxon>Devosiaceae</taxon>
        <taxon>Devosia</taxon>
    </lineage>
</organism>
<feature type="domain" description="WsaF C-terminal" evidence="1">
    <location>
        <begin position="269"/>
        <end position="406"/>
    </location>
</feature>
<dbReference type="Pfam" id="PF22772">
    <property type="entry name" value="WsaF_C"/>
    <property type="match status" value="1"/>
</dbReference>
<dbReference type="EMBL" id="JAMWDU010000002">
    <property type="protein sequence ID" value="MCP8886247.1"/>
    <property type="molecule type" value="Genomic_DNA"/>
</dbReference>
<dbReference type="SUPFAM" id="SSF53756">
    <property type="entry name" value="UDP-Glycosyltransferase/glycogen phosphorylase"/>
    <property type="match status" value="1"/>
</dbReference>
<dbReference type="Gene3D" id="3.40.50.2000">
    <property type="entry name" value="Glycogen Phosphorylase B"/>
    <property type="match status" value="1"/>
</dbReference>
<dbReference type="RefSeq" id="WP_254674053.1">
    <property type="nucleotide sequence ID" value="NZ_JAMWDU010000002.1"/>
</dbReference>
<evidence type="ECO:0000313" key="3">
    <source>
        <dbReference type="Proteomes" id="UP001060275"/>
    </source>
</evidence>
<dbReference type="Proteomes" id="UP001060275">
    <property type="component" value="Unassembled WGS sequence"/>
</dbReference>
<dbReference type="AlphaFoldDB" id="A0A9Q4AMB8"/>
<evidence type="ECO:0000313" key="2">
    <source>
        <dbReference type="EMBL" id="MCP8886247.1"/>
    </source>
</evidence>
<sequence length="455" mass="51015">MSGSRITISHKIAAGLLLVHRTPSIRSKLSVLGQLTRVALHPKLGRPDGAPSVSADAWAEYHLLSFVNRDINVRLQPDQPPRIWFVVPDLNASVIFGGYIALFQFINFVQSLGYETAILVLGPIGDKSELLKSFEDRALIHKVITQSHLERVGISRTIRLNPDDMVVSYNWTTSLVAARMVRFLDDKGYYYFVQEDERIFYANDSRRFLAESVFHQQPRPRLICNSSKLLQHLQSEGLVYPDSEVAVFEQGLPAAVLPDRATLSSRSPRRFVFYGRPEEHAKRNLMTIALMALARAKRCGAFDAEPWEFFMIGSPKMGESFELDGLRITCLPNKDYESYRQTLATFDLGMSLMYAPHPSVPPFEMVRSGVVTVVNIAPGRPAEWYRSLTSNFEPGEPTVDGLAGAIGRAAKRVGDVDARLSAARTYHPESWHVSFAHVPGMLSHRLFRAKAELAT</sequence>
<gene>
    <name evidence="2" type="ORF">NF348_03945</name>
</gene>
<comment type="caution">
    <text evidence="2">The sequence shown here is derived from an EMBL/GenBank/DDBJ whole genome shotgun (WGS) entry which is preliminary data.</text>
</comment>
<reference evidence="2" key="1">
    <citation type="submission" date="2022-06" db="EMBL/GenBank/DDBJ databases">
        <title>Devosia sp. XJ19-45 genome assembly.</title>
        <authorList>
            <person name="Li B."/>
            <person name="Cai M."/>
            <person name="Nie G."/>
            <person name="Li W."/>
        </authorList>
    </citation>
    <scope>NUCLEOTIDE SEQUENCE</scope>
    <source>
        <strain evidence="2">XJ19-45</strain>
    </source>
</reference>
<evidence type="ECO:0000259" key="1">
    <source>
        <dbReference type="Pfam" id="PF22772"/>
    </source>
</evidence>
<protein>
    <recommendedName>
        <fullName evidence="1">WsaF C-terminal domain-containing protein</fullName>
    </recommendedName>
</protein>
<dbReference type="InterPro" id="IPR055050">
    <property type="entry name" value="WsaF_C"/>
</dbReference>
<proteinExistence type="predicted"/>